<keyword evidence="2" id="KW-1185">Reference proteome</keyword>
<dbReference type="InterPro" id="IPR019646">
    <property type="entry name" value="Aminoglyc_AdlTrfase"/>
</dbReference>
<dbReference type="Pfam" id="PF10706">
    <property type="entry name" value="Aminoglyc_resit"/>
    <property type="match status" value="1"/>
</dbReference>
<organism evidence="1 2">
    <name type="scientific">Microbispora cellulosiformans</name>
    <dbReference type="NCBI Taxonomy" id="2614688"/>
    <lineage>
        <taxon>Bacteria</taxon>
        <taxon>Bacillati</taxon>
        <taxon>Actinomycetota</taxon>
        <taxon>Actinomycetes</taxon>
        <taxon>Streptosporangiales</taxon>
        <taxon>Streptosporangiaceae</taxon>
        <taxon>Microbispora</taxon>
    </lineage>
</organism>
<accession>A0A5J5K279</accession>
<dbReference type="Gene3D" id="3.30.460.40">
    <property type="match status" value="1"/>
</dbReference>
<keyword evidence="1" id="KW-0808">Transferase</keyword>
<proteinExistence type="predicted"/>
<reference evidence="1 2" key="1">
    <citation type="submission" date="2019-09" db="EMBL/GenBank/DDBJ databases">
        <title>Screening of Novel Bioactive Compounds from Soil-Associated.</title>
        <authorList>
            <person name="Gong X."/>
        </authorList>
    </citation>
    <scope>NUCLEOTIDE SEQUENCE [LARGE SCALE GENOMIC DNA]</scope>
    <source>
        <strain evidence="1 2">Gxj-6</strain>
    </source>
</reference>
<evidence type="ECO:0000313" key="1">
    <source>
        <dbReference type="EMBL" id="KAA9377651.1"/>
    </source>
</evidence>
<dbReference type="AlphaFoldDB" id="A0A5J5K279"/>
<keyword evidence="1" id="KW-0548">Nucleotidyltransferase</keyword>
<comment type="caution">
    <text evidence="1">The sequence shown here is derived from an EMBL/GenBank/DDBJ whole genome shotgun (WGS) entry which is preliminary data.</text>
</comment>
<sequence length="191" mass="21267">MDEERAARHLHAIDEVVGLAEEIGVQVWLRGGWAMDFYLGEITRDHRDIDWFAWVEDAPKLAAELAGRGYEPLPGPPPGQQLDFGRGDVELSFALLGRDEDGRVVVGGGPWKGEPWPDGMLDAPPGRLGRLRCPIISAAAQIEIKRMMPAWVPGMPRRPKDLEDVARLQAALYERRHAHPEARPGSRIPHP</sequence>
<dbReference type="Proteomes" id="UP000327011">
    <property type="component" value="Unassembled WGS sequence"/>
</dbReference>
<dbReference type="RefSeq" id="WP_150934842.1">
    <property type="nucleotide sequence ID" value="NZ_VYTZ01000006.1"/>
</dbReference>
<protein>
    <submittedName>
        <fullName evidence="1">Aminoglycoside adenylyltransferase</fullName>
    </submittedName>
</protein>
<evidence type="ECO:0000313" key="2">
    <source>
        <dbReference type="Proteomes" id="UP000327011"/>
    </source>
</evidence>
<dbReference type="EMBL" id="VYTZ01000006">
    <property type="protein sequence ID" value="KAA9377651.1"/>
    <property type="molecule type" value="Genomic_DNA"/>
</dbReference>
<gene>
    <name evidence="1" type="ORF">F5972_18750</name>
</gene>
<name>A0A5J5K279_9ACTN</name>
<dbReference type="GO" id="GO:0016779">
    <property type="term" value="F:nucleotidyltransferase activity"/>
    <property type="evidence" value="ECO:0007669"/>
    <property type="project" value="UniProtKB-KW"/>
</dbReference>